<dbReference type="FunFam" id="1.25.40.90:FF:000005">
    <property type="entry name" value="Clathrin assembly protein AP180"/>
    <property type="match status" value="1"/>
</dbReference>
<dbReference type="GO" id="GO:0032050">
    <property type="term" value="F:clathrin heavy chain binding"/>
    <property type="evidence" value="ECO:0007669"/>
    <property type="project" value="TreeGrafter"/>
</dbReference>
<evidence type="ECO:0000313" key="12">
    <source>
        <dbReference type="Proteomes" id="UP001234989"/>
    </source>
</evidence>
<evidence type="ECO:0000256" key="7">
    <source>
        <dbReference type="ARBA" id="ARBA00023176"/>
    </source>
</evidence>
<keyword evidence="5" id="KW-0333">Golgi apparatus</keyword>
<accession>A0AAF0RDK3</accession>
<keyword evidence="7" id="KW-0168">Coated pit</keyword>
<evidence type="ECO:0000259" key="10">
    <source>
        <dbReference type="PROSITE" id="PS50942"/>
    </source>
</evidence>
<dbReference type="InterPro" id="IPR011417">
    <property type="entry name" value="ANTH_dom"/>
</dbReference>
<dbReference type="GO" id="GO:0006900">
    <property type="term" value="P:vesicle budding from membrane"/>
    <property type="evidence" value="ECO:0007669"/>
    <property type="project" value="TreeGrafter"/>
</dbReference>
<dbReference type="SMART" id="SM00273">
    <property type="entry name" value="ENTH"/>
    <property type="match status" value="1"/>
</dbReference>
<proteinExistence type="predicted"/>
<keyword evidence="8" id="KW-0968">Cytoplasmic vesicle</keyword>
<keyword evidence="4" id="KW-0254">Endocytosis</keyword>
<comment type="subcellular location">
    <subcellularLocation>
        <location evidence="1">Cytoplasmic vesicle</location>
        <location evidence="1">Clathrin-coated vesicle</location>
    </subcellularLocation>
    <subcellularLocation>
        <location evidence="2">Golgi apparatus</location>
    </subcellularLocation>
    <subcellularLocation>
        <location evidence="3">Membrane</location>
        <location evidence="3">Clathrin-coated pit</location>
    </subcellularLocation>
</comment>
<dbReference type="GO" id="GO:0072583">
    <property type="term" value="P:clathrin-dependent endocytosis"/>
    <property type="evidence" value="ECO:0007669"/>
    <property type="project" value="InterPro"/>
</dbReference>
<dbReference type="GO" id="GO:0005545">
    <property type="term" value="F:1-phosphatidylinositol binding"/>
    <property type="evidence" value="ECO:0007669"/>
    <property type="project" value="InterPro"/>
</dbReference>
<dbReference type="GO" id="GO:0005546">
    <property type="term" value="F:phosphatidylinositol-4,5-bisphosphate binding"/>
    <property type="evidence" value="ECO:0007669"/>
    <property type="project" value="TreeGrafter"/>
</dbReference>
<dbReference type="InterPro" id="IPR008942">
    <property type="entry name" value="ENTH_VHS"/>
</dbReference>
<keyword evidence="12" id="KW-1185">Reference proteome</keyword>
<dbReference type="SUPFAM" id="SSF89009">
    <property type="entry name" value="GAT-like domain"/>
    <property type="match status" value="1"/>
</dbReference>
<gene>
    <name evidence="11" type="ORF">MTR67_030034</name>
</gene>
<dbReference type="PANTHER" id="PTHR22951:SF32">
    <property type="entry name" value="OS06G0175500 PROTEIN"/>
    <property type="match status" value="1"/>
</dbReference>
<dbReference type="InterPro" id="IPR048050">
    <property type="entry name" value="ANTH_N_plant"/>
</dbReference>
<dbReference type="EMBL" id="CP133618">
    <property type="protein sequence ID" value="WMV36649.1"/>
    <property type="molecule type" value="Genomic_DNA"/>
</dbReference>
<reference evidence="11" key="1">
    <citation type="submission" date="2023-08" db="EMBL/GenBank/DDBJ databases">
        <title>A de novo genome assembly of Solanum verrucosum Schlechtendal, a Mexican diploid species geographically isolated from the other diploid A-genome species in potato relatives.</title>
        <authorList>
            <person name="Hosaka K."/>
        </authorList>
    </citation>
    <scope>NUCLEOTIDE SEQUENCE</scope>
    <source>
        <tissue evidence="11">Young leaves</tissue>
    </source>
</reference>
<evidence type="ECO:0000256" key="3">
    <source>
        <dbReference type="ARBA" id="ARBA00004600"/>
    </source>
</evidence>
<evidence type="ECO:0000313" key="11">
    <source>
        <dbReference type="EMBL" id="WMV36649.1"/>
    </source>
</evidence>
<dbReference type="SUPFAM" id="SSF48464">
    <property type="entry name" value="ENTH/VHS domain"/>
    <property type="match status" value="1"/>
</dbReference>
<dbReference type="AlphaFoldDB" id="A0AAF0RDK3"/>
<evidence type="ECO:0000256" key="6">
    <source>
        <dbReference type="ARBA" id="ARBA00023136"/>
    </source>
</evidence>
<evidence type="ECO:0000256" key="5">
    <source>
        <dbReference type="ARBA" id="ARBA00023034"/>
    </source>
</evidence>
<dbReference type="InterPro" id="IPR014712">
    <property type="entry name" value="ANTH_dom_sf"/>
</dbReference>
<dbReference type="GO" id="GO:0048268">
    <property type="term" value="P:clathrin coat assembly"/>
    <property type="evidence" value="ECO:0007669"/>
    <property type="project" value="InterPro"/>
</dbReference>
<dbReference type="GO" id="GO:0000149">
    <property type="term" value="F:SNARE binding"/>
    <property type="evidence" value="ECO:0007669"/>
    <property type="project" value="TreeGrafter"/>
</dbReference>
<dbReference type="PANTHER" id="PTHR22951">
    <property type="entry name" value="CLATHRIN ASSEMBLY PROTEIN"/>
    <property type="match status" value="1"/>
</dbReference>
<dbReference type="GO" id="GO:0005794">
    <property type="term" value="C:Golgi apparatus"/>
    <property type="evidence" value="ECO:0007669"/>
    <property type="project" value="UniProtKB-SubCell"/>
</dbReference>
<evidence type="ECO:0000256" key="1">
    <source>
        <dbReference type="ARBA" id="ARBA00004132"/>
    </source>
</evidence>
<dbReference type="Gene3D" id="1.25.40.90">
    <property type="match status" value="1"/>
</dbReference>
<evidence type="ECO:0000256" key="2">
    <source>
        <dbReference type="ARBA" id="ARBA00004555"/>
    </source>
</evidence>
<feature type="domain" description="ENTH" evidence="10">
    <location>
        <begin position="27"/>
        <end position="165"/>
    </location>
</feature>
<evidence type="ECO:0000256" key="8">
    <source>
        <dbReference type="ARBA" id="ARBA00023329"/>
    </source>
</evidence>
<dbReference type="GO" id="GO:0030136">
    <property type="term" value="C:clathrin-coated vesicle"/>
    <property type="evidence" value="ECO:0007669"/>
    <property type="project" value="UniProtKB-SubCell"/>
</dbReference>
<protein>
    <recommendedName>
        <fullName evidence="10">ENTH domain-containing protein</fullName>
    </recommendedName>
</protein>
<dbReference type="GO" id="GO:0005905">
    <property type="term" value="C:clathrin-coated pit"/>
    <property type="evidence" value="ECO:0007669"/>
    <property type="project" value="UniProtKB-SubCell"/>
</dbReference>
<feature type="region of interest" description="Disordered" evidence="9">
    <location>
        <begin position="363"/>
        <end position="417"/>
    </location>
</feature>
<evidence type="ECO:0000256" key="9">
    <source>
        <dbReference type="SAM" id="MobiDB-lite"/>
    </source>
</evidence>
<name>A0AAF0RDK3_SOLVR</name>
<dbReference type="Gene3D" id="1.20.58.150">
    <property type="entry name" value="ANTH domain"/>
    <property type="match status" value="1"/>
</dbReference>
<keyword evidence="6" id="KW-0472">Membrane</keyword>
<dbReference type="Pfam" id="PF07651">
    <property type="entry name" value="ANTH"/>
    <property type="match status" value="1"/>
</dbReference>
<feature type="compositionally biased region" description="Basic and acidic residues" evidence="9">
    <location>
        <begin position="383"/>
        <end position="396"/>
    </location>
</feature>
<dbReference type="CDD" id="cd03564">
    <property type="entry name" value="ANTH_N"/>
    <property type="match status" value="1"/>
</dbReference>
<dbReference type="PROSITE" id="PS50942">
    <property type="entry name" value="ENTH"/>
    <property type="match status" value="1"/>
</dbReference>
<dbReference type="InterPro" id="IPR013809">
    <property type="entry name" value="ENTH"/>
</dbReference>
<feature type="compositionally biased region" description="Basic and acidic residues" evidence="9">
    <location>
        <begin position="364"/>
        <end position="375"/>
    </location>
</feature>
<organism evidence="11 12">
    <name type="scientific">Solanum verrucosum</name>
    <dbReference type="NCBI Taxonomy" id="315347"/>
    <lineage>
        <taxon>Eukaryota</taxon>
        <taxon>Viridiplantae</taxon>
        <taxon>Streptophyta</taxon>
        <taxon>Embryophyta</taxon>
        <taxon>Tracheophyta</taxon>
        <taxon>Spermatophyta</taxon>
        <taxon>Magnoliopsida</taxon>
        <taxon>eudicotyledons</taxon>
        <taxon>Gunneridae</taxon>
        <taxon>Pentapetalae</taxon>
        <taxon>asterids</taxon>
        <taxon>lamiids</taxon>
        <taxon>Solanales</taxon>
        <taxon>Solanaceae</taxon>
        <taxon>Solanoideae</taxon>
        <taxon>Solaneae</taxon>
        <taxon>Solanum</taxon>
    </lineage>
</organism>
<sequence length="600" mass="66512">MSGGGTQNSLRKTLGSLKDTTTVSLAKINSSYKELDIAIVKATNHVEHPAKEKYIRAIFSAISATRPRADVAYCIHALARRLSKTHNWAVALKTLIVIHRALREVDPTFHEELINYGRSRNRMLNMAHFKDDSSPNAWDYSAWVRSYALFLEERLECFRVLKYDVETDRPANLCAPLRIDRIPLSGPQVRLLRLFSFQGVTLNAGIPLCFLMQRTKDLDTPELLEQLPALQQLLYRINGCQPQGASAHNFVIQLALSMVATESIKIYNAISDGTVNLVDKFFEMQRNDALRSLDIYRRAGQQAEALSEFYEICKNIDAGRGQKFIKIEQPPASFLQAMEEYVRDAPRASTVRKDSEPKVILAIEYKKDPEVKDAGSRSPPPPEPEKEPEPKPEPVKTEAPPAEPADLLSMDDPSPAAAELDEKNSLALAIIPVGSTYPPTSTGSNLTNGTSGWELALVEAPSSSESATTASKLGGGLDKLTLDSLYDDAMRQTNQNVSYNPWKPAPAVAPMMQNVGYDPFYVSNMVAAPTNVQMAAMANQQQAFMLQQQQQQQQQHHMMMTTPQQQQTANPFANPYGAAANPYGPGMHVQTAYNPYTGLI</sequence>
<dbReference type="InterPro" id="IPR045192">
    <property type="entry name" value="AP180-like"/>
</dbReference>
<evidence type="ECO:0000256" key="4">
    <source>
        <dbReference type="ARBA" id="ARBA00022583"/>
    </source>
</evidence>
<dbReference type="FunFam" id="1.20.58.150:FF:000006">
    <property type="entry name" value="putative clathrin assembly protein At5g35200"/>
    <property type="match status" value="1"/>
</dbReference>
<dbReference type="Proteomes" id="UP001234989">
    <property type="component" value="Chromosome 7"/>
</dbReference>